<keyword evidence="4 7" id="KW-0812">Transmembrane</keyword>
<comment type="subcellular location">
    <subcellularLocation>
        <location evidence="2">Membrane</location>
        <topology evidence="2">Multi-pass membrane protein</topology>
    </subcellularLocation>
</comment>
<feature type="transmembrane region" description="Helical" evidence="7">
    <location>
        <begin position="80"/>
        <end position="100"/>
    </location>
</feature>
<evidence type="ECO:0000259" key="8">
    <source>
        <dbReference type="Pfam" id="PF02163"/>
    </source>
</evidence>
<evidence type="ECO:0000256" key="6">
    <source>
        <dbReference type="ARBA" id="ARBA00023136"/>
    </source>
</evidence>
<gene>
    <name evidence="9" type="ORF">ACFOUO_06625</name>
</gene>
<dbReference type="Pfam" id="PF02163">
    <property type="entry name" value="Peptidase_M50"/>
    <property type="match status" value="1"/>
</dbReference>
<keyword evidence="9" id="KW-0645">Protease</keyword>
<evidence type="ECO:0000256" key="7">
    <source>
        <dbReference type="SAM" id="Phobius"/>
    </source>
</evidence>
<comment type="similarity">
    <text evidence="3">Belongs to the peptidase M50B family.</text>
</comment>
<evidence type="ECO:0000313" key="9">
    <source>
        <dbReference type="EMBL" id="MFC4076483.1"/>
    </source>
</evidence>
<sequence length="163" mass="18952">MFGLDDLDTFTIAFFVVLPLVTFIHELGHLVFARLFGCRKLRLCLGHGRLLVRLGIIELRSLWFWHGFCDREDLPQQRKVAQMFIYLGGPLFNMTSFLLLDKLIKGGMVEPSPFVYQFSYFSFYLLFFALFPMRFPDGTTNDGQAILDLIREWKKMKKAGHSA</sequence>
<dbReference type="Proteomes" id="UP001595843">
    <property type="component" value="Unassembled WGS sequence"/>
</dbReference>
<evidence type="ECO:0000256" key="5">
    <source>
        <dbReference type="ARBA" id="ARBA00022989"/>
    </source>
</evidence>
<organism evidence="9 10">
    <name type="scientific">Salinithrix halophila</name>
    <dbReference type="NCBI Taxonomy" id="1485204"/>
    <lineage>
        <taxon>Bacteria</taxon>
        <taxon>Bacillati</taxon>
        <taxon>Bacillota</taxon>
        <taxon>Bacilli</taxon>
        <taxon>Bacillales</taxon>
        <taxon>Thermoactinomycetaceae</taxon>
        <taxon>Salinithrix</taxon>
    </lineage>
</organism>
<proteinExistence type="inferred from homology"/>
<dbReference type="GO" id="GO:0006508">
    <property type="term" value="P:proteolysis"/>
    <property type="evidence" value="ECO:0007669"/>
    <property type="project" value="UniProtKB-KW"/>
</dbReference>
<keyword evidence="6 7" id="KW-0472">Membrane</keyword>
<dbReference type="EMBL" id="JBHSAP010000009">
    <property type="protein sequence ID" value="MFC4076483.1"/>
    <property type="molecule type" value="Genomic_DNA"/>
</dbReference>
<keyword evidence="10" id="KW-1185">Reference proteome</keyword>
<protein>
    <submittedName>
        <fullName evidence="9">Site-2 protease family protein</fullName>
    </submittedName>
</protein>
<keyword evidence="5 7" id="KW-1133">Transmembrane helix</keyword>
<evidence type="ECO:0000256" key="4">
    <source>
        <dbReference type="ARBA" id="ARBA00022692"/>
    </source>
</evidence>
<comment type="cofactor">
    <cofactor evidence="1">
        <name>Zn(2+)</name>
        <dbReference type="ChEBI" id="CHEBI:29105"/>
    </cofactor>
</comment>
<dbReference type="InterPro" id="IPR008915">
    <property type="entry name" value="Peptidase_M50"/>
</dbReference>
<feature type="transmembrane region" description="Helical" evidence="7">
    <location>
        <begin position="112"/>
        <end position="131"/>
    </location>
</feature>
<dbReference type="RefSeq" id="WP_380703472.1">
    <property type="nucleotide sequence ID" value="NZ_JBHSAP010000009.1"/>
</dbReference>
<dbReference type="GO" id="GO:0008233">
    <property type="term" value="F:peptidase activity"/>
    <property type="evidence" value="ECO:0007669"/>
    <property type="project" value="UniProtKB-KW"/>
</dbReference>
<accession>A0ABV8JC71</accession>
<name>A0ABV8JC71_9BACL</name>
<evidence type="ECO:0000256" key="3">
    <source>
        <dbReference type="ARBA" id="ARBA00007931"/>
    </source>
</evidence>
<keyword evidence="9" id="KW-0378">Hydrolase</keyword>
<evidence type="ECO:0000256" key="2">
    <source>
        <dbReference type="ARBA" id="ARBA00004141"/>
    </source>
</evidence>
<comment type="caution">
    <text evidence="9">The sequence shown here is derived from an EMBL/GenBank/DDBJ whole genome shotgun (WGS) entry which is preliminary data.</text>
</comment>
<feature type="domain" description="Peptidase M50" evidence="8">
    <location>
        <begin position="13"/>
        <end position="95"/>
    </location>
</feature>
<evidence type="ECO:0000313" key="10">
    <source>
        <dbReference type="Proteomes" id="UP001595843"/>
    </source>
</evidence>
<feature type="transmembrane region" description="Helical" evidence="7">
    <location>
        <begin position="12"/>
        <end position="38"/>
    </location>
</feature>
<evidence type="ECO:0000256" key="1">
    <source>
        <dbReference type="ARBA" id="ARBA00001947"/>
    </source>
</evidence>
<reference evidence="10" key="1">
    <citation type="journal article" date="2019" name="Int. J. Syst. Evol. Microbiol.">
        <title>The Global Catalogue of Microorganisms (GCM) 10K type strain sequencing project: providing services to taxonomists for standard genome sequencing and annotation.</title>
        <authorList>
            <consortium name="The Broad Institute Genomics Platform"/>
            <consortium name="The Broad Institute Genome Sequencing Center for Infectious Disease"/>
            <person name="Wu L."/>
            <person name="Ma J."/>
        </authorList>
    </citation>
    <scope>NUCLEOTIDE SEQUENCE [LARGE SCALE GENOMIC DNA]</scope>
    <source>
        <strain evidence="10">IBRC-M 10813</strain>
    </source>
</reference>